<gene>
    <name evidence="1" type="ORF">FHL02_07830</name>
</gene>
<evidence type="ECO:0000313" key="2">
    <source>
        <dbReference type="Proteomes" id="UP000380386"/>
    </source>
</evidence>
<reference evidence="1 2" key="1">
    <citation type="journal article" date="2019" name="Syst. Appl. Microbiol.">
        <title>Polyphasic characterization of two novel Lactobacillus spp. isolated from blown salami packages: Description of Lactobacillus halodurans sp. nov. and Lactobacillus salsicarnum sp. nov.</title>
        <authorList>
            <person name="Schuster J.A."/>
            <person name="Klingl A."/>
            <person name="Vogel R.F."/>
            <person name="Ehrmann M.A."/>
        </authorList>
    </citation>
    <scope>NUCLEOTIDE SEQUENCE [LARGE SCALE GENOMIC DNA]</scope>
    <source>
        <strain evidence="1 2">TMW 1.2118</strain>
    </source>
</reference>
<sequence>MVNSIRTSRGEGPVNHKRVLRIMKQNDLLNHAYKKKTGKYNSYEGVKVGNGRSFQSKVYDRMYFTENRN</sequence>
<accession>A0A5P0ZIR7</accession>
<name>A0A5P0ZIR7_9LACO</name>
<comment type="caution">
    <text evidence="1">The sequence shown here is derived from an EMBL/GenBank/DDBJ whole genome shotgun (WGS) entry which is preliminary data.</text>
</comment>
<organism evidence="1 2">
    <name type="scientific">Companilactobacillus mishanensis</name>
    <dbReference type="NCBI Taxonomy" id="2486008"/>
    <lineage>
        <taxon>Bacteria</taxon>
        <taxon>Bacillati</taxon>
        <taxon>Bacillota</taxon>
        <taxon>Bacilli</taxon>
        <taxon>Lactobacillales</taxon>
        <taxon>Lactobacillaceae</taxon>
        <taxon>Companilactobacillus</taxon>
    </lineage>
</organism>
<protein>
    <submittedName>
        <fullName evidence="1">Uncharacterized protein</fullName>
    </submittedName>
</protein>
<proteinExistence type="predicted"/>
<dbReference type="OrthoDB" id="1757919at2"/>
<evidence type="ECO:0000313" key="1">
    <source>
        <dbReference type="EMBL" id="MQS52928.1"/>
    </source>
</evidence>
<dbReference type="AlphaFoldDB" id="A0A5P0ZIR7"/>
<dbReference type="Proteomes" id="UP000380386">
    <property type="component" value="Unassembled WGS sequence"/>
</dbReference>
<dbReference type="EMBL" id="VDFM01000009">
    <property type="protein sequence ID" value="MQS52928.1"/>
    <property type="molecule type" value="Genomic_DNA"/>
</dbReference>